<dbReference type="Proteomes" id="UP000235584">
    <property type="component" value="Chromosome"/>
</dbReference>
<accession>A0A2K9NPG0</accession>
<organism evidence="1 2">
    <name type="scientific">Bacteriovorax stolpii</name>
    <name type="common">Bdellovibrio stolpii</name>
    <dbReference type="NCBI Taxonomy" id="960"/>
    <lineage>
        <taxon>Bacteria</taxon>
        <taxon>Pseudomonadati</taxon>
        <taxon>Bdellovibrionota</taxon>
        <taxon>Bacteriovoracia</taxon>
        <taxon>Bacteriovoracales</taxon>
        <taxon>Bacteriovoracaceae</taxon>
        <taxon>Bacteriovorax</taxon>
    </lineage>
</organism>
<dbReference type="EMBL" id="CP025704">
    <property type="protein sequence ID" value="AUN97411.1"/>
    <property type="molecule type" value="Genomic_DNA"/>
</dbReference>
<keyword evidence="2" id="KW-1185">Reference proteome</keyword>
<evidence type="ECO:0000313" key="2">
    <source>
        <dbReference type="Proteomes" id="UP000235584"/>
    </source>
</evidence>
<proteinExistence type="predicted"/>
<gene>
    <name evidence="1" type="ORF">C0V70_04660</name>
</gene>
<dbReference type="AlphaFoldDB" id="A0A2K9NPG0"/>
<protein>
    <submittedName>
        <fullName evidence="1">Uncharacterized protein</fullName>
    </submittedName>
</protein>
<reference evidence="1 2" key="1">
    <citation type="submission" date="2018-01" db="EMBL/GenBank/DDBJ databases">
        <title>Complete genome sequence of Bacteriovorax stolpii DSM12778.</title>
        <authorList>
            <person name="Tang B."/>
            <person name="Chang J."/>
        </authorList>
    </citation>
    <scope>NUCLEOTIDE SEQUENCE [LARGE SCALE GENOMIC DNA]</scope>
    <source>
        <strain evidence="1 2">DSM 12778</strain>
    </source>
</reference>
<dbReference type="KEGG" id="bsto:C0V70_04660"/>
<evidence type="ECO:0000313" key="1">
    <source>
        <dbReference type="EMBL" id="AUN97411.1"/>
    </source>
</evidence>
<name>A0A2K9NPG0_BACTC</name>
<dbReference type="RefSeq" id="WP_102242706.1">
    <property type="nucleotide sequence ID" value="NZ_CP025704.1"/>
</dbReference>
<sequence>MKELNRFDRYALKYFVYSSPIFIGFMIWASTEFKGASEPANLKGGVWDIFGWCFIAWVLILLYTVTKMLFGKKFRDTTMAKLAGIKERDEREGLVAGNAAKFSFLSTFALLLFMLVFSVTTLTVKKNEVPAPGKNGQVAIGFGLKAHDETAFVHQVKDGVESFDYKSIPLSKPFMLLVIMIWQIGSYHLVARRELRE</sequence>